<dbReference type="InterPro" id="IPR016071">
    <property type="entry name" value="Staphylococal_nuclease_OB-fold"/>
</dbReference>
<dbReference type="Pfam" id="PF00565">
    <property type="entry name" value="SNase"/>
    <property type="match status" value="1"/>
</dbReference>
<evidence type="ECO:0000259" key="1">
    <source>
        <dbReference type="SMART" id="SM00318"/>
    </source>
</evidence>
<dbReference type="InterPro" id="IPR035437">
    <property type="entry name" value="SNase_OB-fold_sf"/>
</dbReference>
<organism evidence="2 3">
    <name type="scientific">Magnetovibrio blakemorei</name>
    <dbReference type="NCBI Taxonomy" id="28181"/>
    <lineage>
        <taxon>Bacteria</taxon>
        <taxon>Pseudomonadati</taxon>
        <taxon>Pseudomonadota</taxon>
        <taxon>Alphaproteobacteria</taxon>
        <taxon>Rhodospirillales</taxon>
        <taxon>Magnetovibrionaceae</taxon>
        <taxon>Magnetovibrio</taxon>
    </lineage>
</organism>
<reference evidence="3" key="1">
    <citation type="submission" date="2016-07" db="EMBL/GenBank/DDBJ databases">
        <authorList>
            <person name="Florea S."/>
            <person name="Webb J.S."/>
            <person name="Jaromczyk J."/>
            <person name="Schardl C.L."/>
        </authorList>
    </citation>
    <scope>NUCLEOTIDE SEQUENCE [LARGE SCALE GENOMIC DNA]</scope>
    <source>
        <strain evidence="3">MV-1</strain>
    </source>
</reference>
<accession>A0A1E5Q4G8</accession>
<gene>
    <name evidence="2" type="ORF">BEN30_15870</name>
</gene>
<protein>
    <recommendedName>
        <fullName evidence="1">TNase-like domain-containing protein</fullName>
    </recommendedName>
</protein>
<feature type="domain" description="TNase-like" evidence="1">
    <location>
        <begin position="24"/>
        <end position="140"/>
    </location>
</feature>
<proteinExistence type="predicted"/>
<name>A0A1E5Q4G8_9PROT</name>
<dbReference type="Gene3D" id="2.40.50.90">
    <property type="match status" value="1"/>
</dbReference>
<keyword evidence="3" id="KW-1185">Reference proteome</keyword>
<dbReference type="Proteomes" id="UP000095347">
    <property type="component" value="Unassembled WGS sequence"/>
</dbReference>
<dbReference type="RefSeq" id="WP_069959068.1">
    <property type="nucleotide sequence ID" value="NZ_MCGG01000057.1"/>
</dbReference>
<dbReference type="SMART" id="SM00318">
    <property type="entry name" value="SNc"/>
    <property type="match status" value="1"/>
</dbReference>
<sequence length="141" mass="15352">MNYIILLALILITIPAQAKEILVGPIPAELVSVRDGDTIDVKARIWLGQTINVAVRINGIDTPELKGKCEAEIRLAHEAKVALGSLLNGGTIQLTDIQHGKYAERVLATVTVDKLNVADRLMELKLARPYTGGKRGSWCDK</sequence>
<evidence type="ECO:0000313" key="3">
    <source>
        <dbReference type="Proteomes" id="UP000095347"/>
    </source>
</evidence>
<comment type="caution">
    <text evidence="2">The sequence shown here is derived from an EMBL/GenBank/DDBJ whole genome shotgun (WGS) entry which is preliminary data.</text>
</comment>
<dbReference type="STRING" id="28181.BEN30_15870"/>
<dbReference type="AlphaFoldDB" id="A0A1E5Q4G8"/>
<dbReference type="EMBL" id="MCGG01000057">
    <property type="protein sequence ID" value="OEJ64945.1"/>
    <property type="molecule type" value="Genomic_DNA"/>
</dbReference>
<dbReference type="OrthoDB" id="309040at2"/>
<evidence type="ECO:0000313" key="2">
    <source>
        <dbReference type="EMBL" id="OEJ64945.1"/>
    </source>
</evidence>
<dbReference type="SUPFAM" id="SSF50199">
    <property type="entry name" value="Staphylococcal nuclease"/>
    <property type="match status" value="1"/>
</dbReference>